<comment type="caution">
    <text evidence="2">The sequence shown here is derived from an EMBL/GenBank/DDBJ whole genome shotgun (WGS) entry which is preliminary data.</text>
</comment>
<feature type="compositionally biased region" description="Low complexity" evidence="1">
    <location>
        <begin position="20"/>
        <end position="40"/>
    </location>
</feature>
<proteinExistence type="predicted"/>
<accession>A0AA39ADJ4</accession>
<protein>
    <submittedName>
        <fullName evidence="2">Uncharacterized protein</fullName>
    </submittedName>
</protein>
<evidence type="ECO:0000313" key="3">
    <source>
        <dbReference type="Proteomes" id="UP001168098"/>
    </source>
</evidence>
<evidence type="ECO:0000313" key="2">
    <source>
        <dbReference type="EMBL" id="KAJ9705633.1"/>
    </source>
</evidence>
<dbReference type="EMBL" id="JARBHA010000003">
    <property type="protein sequence ID" value="KAJ9705633.1"/>
    <property type="molecule type" value="Genomic_DNA"/>
</dbReference>
<feature type="region of interest" description="Disordered" evidence="1">
    <location>
        <begin position="20"/>
        <end position="45"/>
    </location>
</feature>
<sequence>MKGLVVRLAKRARTPLPVPLSFLSASSSSSSSSSWAPSSESETRVNQLVPSIICEEEEEEDIASNLRVGFQERQRKCLFESIAVNPSPSKKDYLEPAYHEPACPKPVSTLAPVPVSSTIAIKITLEPDEKTSFL</sequence>
<dbReference type="AlphaFoldDB" id="A0AA39ADJ4"/>
<gene>
    <name evidence="2" type="ORF">PVL29_003618</name>
</gene>
<reference evidence="2 3" key="1">
    <citation type="journal article" date="2023" name="BMC Biotechnol.">
        <title>Vitis rotundifolia cv Carlos genome sequencing.</title>
        <authorList>
            <person name="Huff M."/>
            <person name="Hulse-Kemp A."/>
            <person name="Scheffler B."/>
            <person name="Youngblood R."/>
            <person name="Simpson S."/>
            <person name="Babiker E."/>
            <person name="Staton M."/>
        </authorList>
    </citation>
    <scope>NUCLEOTIDE SEQUENCE [LARGE SCALE GENOMIC DNA]</scope>
    <source>
        <tissue evidence="2">Leaf</tissue>
    </source>
</reference>
<evidence type="ECO:0000256" key="1">
    <source>
        <dbReference type="SAM" id="MobiDB-lite"/>
    </source>
</evidence>
<dbReference type="Proteomes" id="UP001168098">
    <property type="component" value="Unassembled WGS sequence"/>
</dbReference>
<organism evidence="2 3">
    <name type="scientific">Vitis rotundifolia</name>
    <name type="common">Muscadine grape</name>
    <dbReference type="NCBI Taxonomy" id="103349"/>
    <lineage>
        <taxon>Eukaryota</taxon>
        <taxon>Viridiplantae</taxon>
        <taxon>Streptophyta</taxon>
        <taxon>Embryophyta</taxon>
        <taxon>Tracheophyta</taxon>
        <taxon>Spermatophyta</taxon>
        <taxon>Magnoliopsida</taxon>
        <taxon>eudicotyledons</taxon>
        <taxon>Gunneridae</taxon>
        <taxon>Pentapetalae</taxon>
        <taxon>rosids</taxon>
        <taxon>Vitales</taxon>
        <taxon>Vitaceae</taxon>
        <taxon>Viteae</taxon>
        <taxon>Vitis</taxon>
    </lineage>
</organism>
<name>A0AA39ADJ4_VITRO</name>
<keyword evidence="3" id="KW-1185">Reference proteome</keyword>